<name>A0ABQ3UHF0_9CHLR</name>
<comment type="caution">
    <text evidence="1">The sequence shown here is derived from an EMBL/GenBank/DDBJ whole genome shotgun (WGS) entry which is preliminary data.</text>
</comment>
<gene>
    <name evidence="1" type="ORF">KSB_06040</name>
</gene>
<dbReference type="RefSeq" id="WP_201369070.1">
    <property type="nucleotide sequence ID" value="NZ_BNJG01000001.1"/>
</dbReference>
<organism evidence="1 2">
    <name type="scientific">Ktedonobacter robiniae</name>
    <dbReference type="NCBI Taxonomy" id="2778365"/>
    <lineage>
        <taxon>Bacteria</taxon>
        <taxon>Bacillati</taxon>
        <taxon>Chloroflexota</taxon>
        <taxon>Ktedonobacteria</taxon>
        <taxon>Ktedonobacterales</taxon>
        <taxon>Ktedonobacteraceae</taxon>
        <taxon>Ktedonobacter</taxon>
    </lineage>
</organism>
<dbReference type="EMBL" id="BNJG01000001">
    <property type="protein sequence ID" value="GHO52129.1"/>
    <property type="molecule type" value="Genomic_DNA"/>
</dbReference>
<protein>
    <recommendedName>
        <fullName evidence="3">AraC family transcriptional regulator</fullName>
    </recommendedName>
</protein>
<proteinExistence type="predicted"/>
<sequence length="73" mass="7590">MMTEHTLLRFTGHAALVRPRGFVRSDGYALPAACFAFCAPGVGIGAFQADIFLVAQGSGVPISGGGPPVERDR</sequence>
<evidence type="ECO:0000313" key="1">
    <source>
        <dbReference type="EMBL" id="GHO52129.1"/>
    </source>
</evidence>
<accession>A0ABQ3UHF0</accession>
<dbReference type="Proteomes" id="UP000654345">
    <property type="component" value="Unassembled WGS sequence"/>
</dbReference>
<keyword evidence="2" id="KW-1185">Reference proteome</keyword>
<reference evidence="1 2" key="1">
    <citation type="journal article" date="2021" name="Int. J. Syst. Evol. Microbiol.">
        <title>Reticulibacter mediterranei gen. nov., sp. nov., within the new family Reticulibacteraceae fam. nov., and Ktedonospora formicarum gen. nov., sp. nov., Ktedonobacter robiniae sp. nov., Dictyobacter formicarum sp. nov. and Dictyobacter arantiisoli sp. nov., belonging to the class Ktedonobacteria.</title>
        <authorList>
            <person name="Yabe S."/>
            <person name="Zheng Y."/>
            <person name="Wang C.M."/>
            <person name="Sakai Y."/>
            <person name="Abe K."/>
            <person name="Yokota A."/>
            <person name="Donadio S."/>
            <person name="Cavaletti L."/>
            <person name="Monciardini P."/>
        </authorList>
    </citation>
    <scope>NUCLEOTIDE SEQUENCE [LARGE SCALE GENOMIC DNA]</scope>
    <source>
        <strain evidence="1 2">SOSP1-30</strain>
    </source>
</reference>
<evidence type="ECO:0000313" key="2">
    <source>
        <dbReference type="Proteomes" id="UP000654345"/>
    </source>
</evidence>
<evidence type="ECO:0008006" key="3">
    <source>
        <dbReference type="Google" id="ProtNLM"/>
    </source>
</evidence>